<keyword evidence="1" id="KW-0472">Membrane</keyword>
<evidence type="ECO:0000313" key="2">
    <source>
        <dbReference type="EMBL" id="TDG14131.1"/>
    </source>
</evidence>
<keyword evidence="3" id="KW-1185">Reference proteome</keyword>
<dbReference type="Proteomes" id="UP000295554">
    <property type="component" value="Unassembled WGS sequence"/>
</dbReference>
<comment type="caution">
    <text evidence="2">The sequence shown here is derived from an EMBL/GenBank/DDBJ whole genome shotgun (WGS) entry which is preliminary data.</text>
</comment>
<dbReference type="AlphaFoldDB" id="A0A4R5LTA2"/>
<protein>
    <submittedName>
        <fullName evidence="2">DUF4345 domain-containing protein</fullName>
    </submittedName>
</protein>
<feature type="transmembrane region" description="Helical" evidence="1">
    <location>
        <begin position="45"/>
        <end position="65"/>
    </location>
</feature>
<sequence>MLGKIVLWASGLIFAAYGVACFVSPELPAGYAGLTIGSGDAYAEMGAMYGGLQFGFGLFCLLAALKPAFYRPALTLLVMSIGSLALARLYSAWDTQWMVAGYTWGALAFEFAVAVLAAIALRKE</sequence>
<dbReference type="Pfam" id="PF14248">
    <property type="entry name" value="DUF4345"/>
    <property type="match status" value="1"/>
</dbReference>
<accession>A0A4R5LTA2</accession>
<keyword evidence="1" id="KW-0812">Transmembrane</keyword>
<name>A0A4R5LTA2_9GAMM</name>
<organism evidence="2 3">
    <name type="scientific">Seongchinamella unica</name>
    <dbReference type="NCBI Taxonomy" id="2547392"/>
    <lineage>
        <taxon>Bacteria</taxon>
        <taxon>Pseudomonadati</taxon>
        <taxon>Pseudomonadota</taxon>
        <taxon>Gammaproteobacteria</taxon>
        <taxon>Cellvibrionales</taxon>
        <taxon>Halieaceae</taxon>
        <taxon>Seongchinamella</taxon>
    </lineage>
</organism>
<gene>
    <name evidence="2" type="ORF">E2F43_11690</name>
</gene>
<reference evidence="2 3" key="1">
    <citation type="submission" date="2019-03" db="EMBL/GenBank/DDBJ databases">
        <title>Seongchinamella monodicae gen. nov., sp. nov., a novel member of the Gammaproteobacteria isolated from a tidal mudflat of beach.</title>
        <authorList>
            <person name="Yang H.G."/>
            <person name="Kang J.W."/>
            <person name="Lee S.D."/>
        </authorList>
    </citation>
    <scope>NUCLEOTIDE SEQUENCE [LARGE SCALE GENOMIC DNA]</scope>
    <source>
        <strain evidence="2 3">GH4-78</strain>
    </source>
</reference>
<feature type="transmembrane region" description="Helical" evidence="1">
    <location>
        <begin position="72"/>
        <end position="90"/>
    </location>
</feature>
<feature type="transmembrane region" description="Helical" evidence="1">
    <location>
        <begin position="102"/>
        <end position="121"/>
    </location>
</feature>
<proteinExistence type="predicted"/>
<dbReference type="RefSeq" id="WP_133212789.1">
    <property type="nucleotide sequence ID" value="NZ_SMSE01000002.1"/>
</dbReference>
<evidence type="ECO:0000256" key="1">
    <source>
        <dbReference type="SAM" id="Phobius"/>
    </source>
</evidence>
<keyword evidence="1" id="KW-1133">Transmembrane helix</keyword>
<dbReference type="InterPro" id="IPR025597">
    <property type="entry name" value="DUF4345"/>
</dbReference>
<dbReference type="EMBL" id="SMSE01000002">
    <property type="protein sequence ID" value="TDG14131.1"/>
    <property type="molecule type" value="Genomic_DNA"/>
</dbReference>
<dbReference type="OrthoDB" id="6198390at2"/>
<evidence type="ECO:0000313" key="3">
    <source>
        <dbReference type="Proteomes" id="UP000295554"/>
    </source>
</evidence>